<name>A0A5B7I0Z5_PORTR</name>
<accession>A0A5B7I0Z5</accession>
<evidence type="ECO:0000313" key="2">
    <source>
        <dbReference type="Proteomes" id="UP000324222"/>
    </source>
</evidence>
<comment type="caution">
    <text evidence="1">The sequence shown here is derived from an EMBL/GenBank/DDBJ whole genome shotgun (WGS) entry which is preliminary data.</text>
</comment>
<sequence>MLSLNITEPQRNEVSLNPKRTSALPENLGWREWARQWLVGREARGRAEAGEALRGYGRTMVEVRRTDTVNKDTRWNPRD</sequence>
<evidence type="ECO:0000313" key="1">
    <source>
        <dbReference type="EMBL" id="MPC75127.1"/>
    </source>
</evidence>
<dbReference type="Proteomes" id="UP000324222">
    <property type="component" value="Unassembled WGS sequence"/>
</dbReference>
<reference evidence="1 2" key="1">
    <citation type="submission" date="2019-05" db="EMBL/GenBank/DDBJ databases">
        <title>Another draft genome of Portunus trituberculatus and its Hox gene families provides insights of decapod evolution.</title>
        <authorList>
            <person name="Jeong J.-H."/>
            <person name="Song I."/>
            <person name="Kim S."/>
            <person name="Choi T."/>
            <person name="Kim D."/>
            <person name="Ryu S."/>
            <person name="Kim W."/>
        </authorList>
    </citation>
    <scope>NUCLEOTIDE SEQUENCE [LARGE SCALE GENOMIC DNA]</scope>
    <source>
        <tissue evidence="1">Muscle</tissue>
    </source>
</reference>
<keyword evidence="2" id="KW-1185">Reference proteome</keyword>
<organism evidence="1 2">
    <name type="scientific">Portunus trituberculatus</name>
    <name type="common">Swimming crab</name>
    <name type="synonym">Neptunus trituberculatus</name>
    <dbReference type="NCBI Taxonomy" id="210409"/>
    <lineage>
        <taxon>Eukaryota</taxon>
        <taxon>Metazoa</taxon>
        <taxon>Ecdysozoa</taxon>
        <taxon>Arthropoda</taxon>
        <taxon>Crustacea</taxon>
        <taxon>Multicrustacea</taxon>
        <taxon>Malacostraca</taxon>
        <taxon>Eumalacostraca</taxon>
        <taxon>Eucarida</taxon>
        <taxon>Decapoda</taxon>
        <taxon>Pleocyemata</taxon>
        <taxon>Brachyura</taxon>
        <taxon>Eubrachyura</taxon>
        <taxon>Portunoidea</taxon>
        <taxon>Portunidae</taxon>
        <taxon>Portuninae</taxon>
        <taxon>Portunus</taxon>
    </lineage>
</organism>
<dbReference type="AlphaFoldDB" id="A0A5B7I0Z5"/>
<protein>
    <submittedName>
        <fullName evidence="1">Uncharacterized protein</fullName>
    </submittedName>
</protein>
<gene>
    <name evidence="1" type="ORF">E2C01_069512</name>
</gene>
<dbReference type="EMBL" id="VSRR010040436">
    <property type="protein sequence ID" value="MPC75127.1"/>
    <property type="molecule type" value="Genomic_DNA"/>
</dbReference>
<proteinExistence type="predicted"/>